<keyword evidence="2" id="KW-0677">Repeat</keyword>
<dbReference type="GO" id="GO:0005737">
    <property type="term" value="C:cytoplasm"/>
    <property type="evidence" value="ECO:0007669"/>
    <property type="project" value="TreeGrafter"/>
</dbReference>
<dbReference type="SUPFAM" id="SSF52058">
    <property type="entry name" value="L domain-like"/>
    <property type="match status" value="1"/>
</dbReference>
<dbReference type="InterPro" id="IPR032675">
    <property type="entry name" value="LRR_dom_sf"/>
</dbReference>
<name>A0A4W5PD38_9TELE</name>
<dbReference type="InterPro" id="IPR001611">
    <property type="entry name" value="Leu-rich_rpt"/>
</dbReference>
<dbReference type="SMART" id="SM00369">
    <property type="entry name" value="LRR_TYP"/>
    <property type="match status" value="5"/>
</dbReference>
<dbReference type="PANTHER" id="PTHR48051">
    <property type="match status" value="1"/>
</dbReference>
<dbReference type="SMART" id="SM00364">
    <property type="entry name" value="LRR_BAC"/>
    <property type="match status" value="4"/>
</dbReference>
<protein>
    <submittedName>
        <fullName evidence="4">Leucine rich repeat containing 10B</fullName>
    </submittedName>
</protein>
<evidence type="ECO:0000256" key="1">
    <source>
        <dbReference type="ARBA" id="ARBA00022614"/>
    </source>
</evidence>
<organism evidence="4 5">
    <name type="scientific">Hucho hucho</name>
    <name type="common">huchen</name>
    <dbReference type="NCBI Taxonomy" id="62062"/>
    <lineage>
        <taxon>Eukaryota</taxon>
        <taxon>Metazoa</taxon>
        <taxon>Chordata</taxon>
        <taxon>Craniata</taxon>
        <taxon>Vertebrata</taxon>
        <taxon>Euteleostomi</taxon>
        <taxon>Actinopterygii</taxon>
        <taxon>Neopterygii</taxon>
        <taxon>Teleostei</taxon>
        <taxon>Protacanthopterygii</taxon>
        <taxon>Salmoniformes</taxon>
        <taxon>Salmonidae</taxon>
        <taxon>Salmoninae</taxon>
        <taxon>Hucho</taxon>
    </lineage>
</organism>
<keyword evidence="5" id="KW-1185">Reference proteome</keyword>
<feature type="domain" description="Disease resistance R13L4/SHOC-2-like LRR" evidence="3">
    <location>
        <begin position="37"/>
        <end position="140"/>
    </location>
</feature>
<dbReference type="Proteomes" id="UP000314982">
    <property type="component" value="Unassembled WGS sequence"/>
</dbReference>
<evidence type="ECO:0000313" key="4">
    <source>
        <dbReference type="Ensembl" id="ENSHHUP00000060068.1"/>
    </source>
</evidence>
<reference evidence="5" key="1">
    <citation type="submission" date="2018-06" db="EMBL/GenBank/DDBJ databases">
        <title>Genome assembly of Danube salmon.</title>
        <authorList>
            <person name="Macqueen D.J."/>
            <person name="Gundappa M.K."/>
        </authorList>
    </citation>
    <scope>NUCLEOTIDE SEQUENCE [LARGE SCALE GENOMIC DNA]</scope>
</reference>
<evidence type="ECO:0000313" key="5">
    <source>
        <dbReference type="Proteomes" id="UP000314982"/>
    </source>
</evidence>
<dbReference type="Ensembl" id="ENSHHUT00000062122.1">
    <property type="protein sequence ID" value="ENSHHUP00000060068.1"/>
    <property type="gene ID" value="ENSHHUG00000035662.1"/>
</dbReference>
<reference evidence="4" key="3">
    <citation type="submission" date="2025-09" db="UniProtKB">
        <authorList>
            <consortium name="Ensembl"/>
        </authorList>
    </citation>
    <scope>IDENTIFICATION</scope>
</reference>
<dbReference type="PROSITE" id="PS51450">
    <property type="entry name" value="LRR"/>
    <property type="match status" value="2"/>
</dbReference>
<keyword evidence="1" id="KW-0433">Leucine-rich repeat</keyword>
<dbReference type="GeneTree" id="ENSGT00940000155040"/>
<dbReference type="AlphaFoldDB" id="A0A4W5PD38"/>
<dbReference type="InterPro" id="IPR055414">
    <property type="entry name" value="LRR_R13L4/SHOC2-like"/>
</dbReference>
<proteinExistence type="predicted"/>
<dbReference type="Pfam" id="PF23598">
    <property type="entry name" value="LRR_14"/>
    <property type="match status" value="1"/>
</dbReference>
<dbReference type="Gene3D" id="3.80.10.10">
    <property type="entry name" value="Ribonuclease Inhibitor"/>
    <property type="match status" value="2"/>
</dbReference>
<reference evidence="4" key="2">
    <citation type="submission" date="2025-08" db="UniProtKB">
        <authorList>
            <consortium name="Ensembl"/>
        </authorList>
    </citation>
    <scope>IDENTIFICATION</scope>
</reference>
<dbReference type="InterPro" id="IPR050216">
    <property type="entry name" value="LRR_domain-containing"/>
</dbReference>
<evidence type="ECO:0000256" key="2">
    <source>
        <dbReference type="ARBA" id="ARBA00022737"/>
    </source>
</evidence>
<dbReference type="InterPro" id="IPR003591">
    <property type="entry name" value="Leu-rich_rpt_typical-subtyp"/>
</dbReference>
<accession>A0A4W5PD38</accession>
<sequence length="371" mass="42832">YQRVIRGLLAERVEEMLASGDPVLDLSYKKFRRLPGVVCGLRHLEKLYVCRNSLRTLPENIVQLKGLRILALDFNKMEDVPLAICQLRNLTRLYLGSNRLMSLPPELRNLQSLRCLWMESNYFTRFPRQLYDLPHLRSLQMGDNRLRTLPPDLWRMEALRGLWLYGNRFTEFPRVLLRMVDLEILDLDKNKIEVFPNLSRLPALRLFSYDHNPVEGPPGVGEEVLLVGEGAQEELQDRVDRKAKKEQEARDAEEAVLAGDGPVIQGILKQAKQNSASHAGHKHNEVITAAMPLTEEERRKKVMEAELEKALNDYGAGLEYDLEGIEYEKEEFICEGEGYDGGELEYERGDIDYEYEEGEELEEPGRQVGRY</sequence>
<dbReference type="STRING" id="62062.ENSHHUP00000060068"/>
<evidence type="ECO:0000259" key="3">
    <source>
        <dbReference type="Pfam" id="PF23598"/>
    </source>
</evidence>
<dbReference type="PANTHER" id="PTHR48051:SF51">
    <property type="entry name" value="LEUCINE-RICH REPEAT-CONTAINING PROTEIN 10B"/>
    <property type="match status" value="1"/>
</dbReference>